<reference evidence="1 2" key="1">
    <citation type="submission" date="2021-06" db="EMBL/GenBank/DDBJ databases">
        <title>Caerostris darwini draft genome.</title>
        <authorList>
            <person name="Kono N."/>
            <person name="Arakawa K."/>
        </authorList>
    </citation>
    <scope>NUCLEOTIDE SEQUENCE [LARGE SCALE GENOMIC DNA]</scope>
</reference>
<sequence length="103" mass="11551">MIPDEDWLISRGKMEALGHSSSPIIIRGREVLGILLRRIFQGSAIESYGQSSKVLQLNLTENLPRLCNRILRKIFQGSAIESYGESSKALQLNLTENLPRLSN</sequence>
<comment type="caution">
    <text evidence="1">The sequence shown here is derived from an EMBL/GenBank/DDBJ whole genome shotgun (WGS) entry which is preliminary data.</text>
</comment>
<organism evidence="1 2">
    <name type="scientific">Caerostris darwini</name>
    <dbReference type="NCBI Taxonomy" id="1538125"/>
    <lineage>
        <taxon>Eukaryota</taxon>
        <taxon>Metazoa</taxon>
        <taxon>Ecdysozoa</taxon>
        <taxon>Arthropoda</taxon>
        <taxon>Chelicerata</taxon>
        <taxon>Arachnida</taxon>
        <taxon>Araneae</taxon>
        <taxon>Araneomorphae</taxon>
        <taxon>Entelegynae</taxon>
        <taxon>Araneoidea</taxon>
        <taxon>Araneidae</taxon>
        <taxon>Caerostris</taxon>
    </lineage>
</organism>
<accession>A0AAV4SLC0</accession>
<dbReference type="Proteomes" id="UP001054837">
    <property type="component" value="Unassembled WGS sequence"/>
</dbReference>
<gene>
    <name evidence="1" type="ORF">CDAR_182621</name>
</gene>
<keyword evidence="2" id="KW-1185">Reference proteome</keyword>
<evidence type="ECO:0000313" key="2">
    <source>
        <dbReference type="Proteomes" id="UP001054837"/>
    </source>
</evidence>
<dbReference type="AlphaFoldDB" id="A0AAV4SLC0"/>
<dbReference type="EMBL" id="BPLQ01008153">
    <property type="protein sequence ID" value="GIY35228.1"/>
    <property type="molecule type" value="Genomic_DNA"/>
</dbReference>
<proteinExistence type="predicted"/>
<name>A0AAV4SLC0_9ARAC</name>
<protein>
    <submittedName>
        <fullName evidence="1">Uncharacterized protein</fullName>
    </submittedName>
</protein>
<evidence type="ECO:0000313" key="1">
    <source>
        <dbReference type="EMBL" id="GIY35228.1"/>
    </source>
</evidence>